<keyword evidence="5 6" id="KW-0472">Membrane</keyword>
<keyword evidence="4 6" id="KW-1133">Transmembrane helix</keyword>
<dbReference type="InterPro" id="IPR050833">
    <property type="entry name" value="Poly_Biosynth_Transport"/>
</dbReference>
<keyword evidence="2" id="KW-1003">Cell membrane</keyword>
<feature type="transmembrane region" description="Helical" evidence="6">
    <location>
        <begin position="370"/>
        <end position="390"/>
    </location>
</feature>
<feature type="transmembrane region" description="Helical" evidence="6">
    <location>
        <begin position="429"/>
        <end position="446"/>
    </location>
</feature>
<feature type="transmembrane region" description="Helical" evidence="6">
    <location>
        <begin position="12"/>
        <end position="33"/>
    </location>
</feature>
<dbReference type="AlphaFoldDB" id="A0A7K1Y2L1"/>
<evidence type="ECO:0000256" key="1">
    <source>
        <dbReference type="ARBA" id="ARBA00004651"/>
    </source>
</evidence>
<keyword evidence="8" id="KW-1185">Reference proteome</keyword>
<reference evidence="7 8" key="1">
    <citation type="submission" date="2019-11" db="EMBL/GenBank/DDBJ databases">
        <title>Pedobacter sp. HMF7056 Genome sequencing and assembly.</title>
        <authorList>
            <person name="Kang H."/>
            <person name="Kim H."/>
            <person name="Joh K."/>
        </authorList>
    </citation>
    <scope>NUCLEOTIDE SEQUENCE [LARGE SCALE GENOMIC DNA]</scope>
    <source>
        <strain evidence="7 8">HMF7056</strain>
    </source>
</reference>
<sequence>MGIIQQQTIKGSIYSYLGIFVGFITTFLVQPHAISTEEVGLIGLLGPYSLMFAQFASLGFNGTVRYFPYFRSEENKHHGYLFLSCMVAMVGMTIFVLLAWIFKEEIISQKSQRSTLISRYYWYLVPLTFFTLFFNVFNLYARMLFNVITGTVLSEFVKRLLVLVPFFLIYFKLIDFDVFMVLWLVANILPTILLMHKLIRDNQFHLAPNFKFLQPEMVKKLVGISVFAMITGYAPLLLQNVDTYFVNKEYGLSETGVYVIAFFMANVIGVPSRALSNIAFTIVAEAWKSEDRPKISELYAKSCINQLISVLFLFLLIWANIDHVFKFLGPEYSAGKYVVFFIGIGCFIDSATGINAIVIGTSKYFKYDSYFYVLLVGITIVLNILLIPIYGITGAAIAYAIAMAIFNLGRYLFVLLVFNMQPFTYKSPLAILVGVVIYYLAIYCVPGDQMNWFLNGFLRCALITLLYGPAIYFLKISVDINRFVDKYLGVRAAS</sequence>
<comment type="subcellular location">
    <subcellularLocation>
        <location evidence="1">Cell membrane</location>
        <topology evidence="1">Multi-pass membrane protein</topology>
    </subcellularLocation>
</comment>
<feature type="transmembrane region" description="Helical" evidence="6">
    <location>
        <begin position="80"/>
        <end position="101"/>
    </location>
</feature>
<dbReference type="GO" id="GO:0005886">
    <property type="term" value="C:plasma membrane"/>
    <property type="evidence" value="ECO:0007669"/>
    <property type="project" value="UniProtKB-SubCell"/>
</dbReference>
<feature type="transmembrane region" description="Helical" evidence="6">
    <location>
        <begin position="338"/>
        <end position="358"/>
    </location>
</feature>
<feature type="transmembrane region" description="Helical" evidence="6">
    <location>
        <begin position="452"/>
        <end position="474"/>
    </location>
</feature>
<evidence type="ECO:0000313" key="7">
    <source>
        <dbReference type="EMBL" id="MXV17500.1"/>
    </source>
</evidence>
<dbReference type="PANTHER" id="PTHR30250">
    <property type="entry name" value="PST FAMILY PREDICTED COLANIC ACID TRANSPORTER"/>
    <property type="match status" value="1"/>
</dbReference>
<feature type="transmembrane region" description="Helical" evidence="6">
    <location>
        <begin position="396"/>
        <end position="417"/>
    </location>
</feature>
<evidence type="ECO:0000256" key="6">
    <source>
        <dbReference type="SAM" id="Phobius"/>
    </source>
</evidence>
<proteinExistence type="predicted"/>
<keyword evidence="3 6" id="KW-0812">Transmembrane</keyword>
<name>A0A7K1Y2L1_9SPHI</name>
<dbReference type="Proteomes" id="UP000451233">
    <property type="component" value="Unassembled WGS sequence"/>
</dbReference>
<evidence type="ECO:0000256" key="5">
    <source>
        <dbReference type="ARBA" id="ARBA00023136"/>
    </source>
</evidence>
<feature type="transmembrane region" description="Helical" evidence="6">
    <location>
        <begin position="121"/>
        <end position="144"/>
    </location>
</feature>
<feature type="transmembrane region" description="Helical" evidence="6">
    <location>
        <begin position="39"/>
        <end position="60"/>
    </location>
</feature>
<feature type="transmembrane region" description="Helical" evidence="6">
    <location>
        <begin position="298"/>
        <end position="318"/>
    </location>
</feature>
<dbReference type="PANTHER" id="PTHR30250:SF11">
    <property type="entry name" value="O-ANTIGEN TRANSPORTER-RELATED"/>
    <property type="match status" value="1"/>
</dbReference>
<dbReference type="EMBL" id="WVHS01000005">
    <property type="protein sequence ID" value="MXV17500.1"/>
    <property type="molecule type" value="Genomic_DNA"/>
</dbReference>
<dbReference type="RefSeq" id="WP_160908500.1">
    <property type="nucleotide sequence ID" value="NZ_WVHS01000005.1"/>
</dbReference>
<feature type="transmembrane region" description="Helical" evidence="6">
    <location>
        <begin position="180"/>
        <end position="199"/>
    </location>
</feature>
<evidence type="ECO:0000256" key="3">
    <source>
        <dbReference type="ARBA" id="ARBA00022692"/>
    </source>
</evidence>
<evidence type="ECO:0000256" key="4">
    <source>
        <dbReference type="ARBA" id="ARBA00022989"/>
    </source>
</evidence>
<feature type="transmembrane region" description="Helical" evidence="6">
    <location>
        <begin position="220"/>
        <end position="238"/>
    </location>
</feature>
<evidence type="ECO:0000313" key="8">
    <source>
        <dbReference type="Proteomes" id="UP000451233"/>
    </source>
</evidence>
<evidence type="ECO:0000256" key="2">
    <source>
        <dbReference type="ARBA" id="ARBA00022475"/>
    </source>
</evidence>
<feature type="transmembrane region" description="Helical" evidence="6">
    <location>
        <begin position="258"/>
        <end position="286"/>
    </location>
</feature>
<gene>
    <name evidence="7" type="ORF">GS398_19530</name>
</gene>
<comment type="caution">
    <text evidence="7">The sequence shown here is derived from an EMBL/GenBank/DDBJ whole genome shotgun (WGS) entry which is preliminary data.</text>
</comment>
<feature type="transmembrane region" description="Helical" evidence="6">
    <location>
        <begin position="156"/>
        <end position="174"/>
    </location>
</feature>
<protein>
    <submittedName>
        <fullName evidence="7">Oligosaccharide flippase family protein</fullName>
    </submittedName>
</protein>
<accession>A0A7K1Y2L1</accession>
<organism evidence="7 8">
    <name type="scientific">Hufsiella ginkgonis</name>
    <dbReference type="NCBI Taxonomy" id="2695274"/>
    <lineage>
        <taxon>Bacteria</taxon>
        <taxon>Pseudomonadati</taxon>
        <taxon>Bacteroidota</taxon>
        <taxon>Sphingobacteriia</taxon>
        <taxon>Sphingobacteriales</taxon>
        <taxon>Sphingobacteriaceae</taxon>
        <taxon>Hufsiella</taxon>
    </lineage>
</organism>